<dbReference type="Pfam" id="PF01546">
    <property type="entry name" value="Peptidase_M20"/>
    <property type="match status" value="1"/>
</dbReference>
<dbReference type="NCBIfam" id="TIGR01891">
    <property type="entry name" value="amidohydrolases"/>
    <property type="match status" value="1"/>
</dbReference>
<organism evidence="4 5">
    <name type="scientific">Mesorhizobium australicum</name>
    <dbReference type="NCBI Taxonomy" id="536018"/>
    <lineage>
        <taxon>Bacteria</taxon>
        <taxon>Pseudomonadati</taxon>
        <taxon>Pseudomonadota</taxon>
        <taxon>Alphaproteobacteria</taxon>
        <taxon>Hyphomicrobiales</taxon>
        <taxon>Phyllobacteriaceae</taxon>
        <taxon>Mesorhizobium</taxon>
    </lineage>
</organism>
<feature type="binding site" evidence="2">
    <location>
        <position position="141"/>
    </location>
    <ligand>
        <name>Mn(2+)</name>
        <dbReference type="ChEBI" id="CHEBI:29035"/>
        <label>2</label>
    </ligand>
</feature>
<dbReference type="PANTHER" id="PTHR11014:SF169">
    <property type="entry name" value="CLAN MH, FAMILY M20, PEPTIDASE T-LIKE METALLOPEPTIDASE"/>
    <property type="match status" value="1"/>
</dbReference>
<dbReference type="SUPFAM" id="SSF53187">
    <property type="entry name" value="Zn-dependent exopeptidases"/>
    <property type="match status" value="1"/>
</dbReference>
<keyword evidence="2" id="KW-0464">Manganese</keyword>
<evidence type="ECO:0000259" key="3">
    <source>
        <dbReference type="Pfam" id="PF07687"/>
    </source>
</evidence>
<dbReference type="Pfam" id="PF07687">
    <property type="entry name" value="M20_dimer"/>
    <property type="match status" value="1"/>
</dbReference>
<reference evidence="4 5" key="1">
    <citation type="submission" date="2017-04" db="EMBL/GenBank/DDBJ databases">
        <authorList>
            <person name="Afonso C.L."/>
            <person name="Miller P.J."/>
            <person name="Scott M.A."/>
            <person name="Spackman E."/>
            <person name="Goraichik I."/>
            <person name="Dimitrov K.M."/>
            <person name="Suarez D.L."/>
            <person name="Swayne D.E."/>
        </authorList>
    </citation>
    <scope>NUCLEOTIDE SEQUENCE [LARGE SCALE GENOMIC DNA]</scope>
    <source>
        <strain evidence="4 5">B5P</strain>
    </source>
</reference>
<dbReference type="InterPro" id="IPR017439">
    <property type="entry name" value="Amidohydrolase"/>
</dbReference>
<name>A0A1X7NNZ2_9HYPH</name>
<dbReference type="SUPFAM" id="SSF55031">
    <property type="entry name" value="Bacterial exopeptidase dimerisation domain"/>
    <property type="match status" value="1"/>
</dbReference>
<feature type="binding site" evidence="2">
    <location>
        <position position="108"/>
    </location>
    <ligand>
        <name>Mn(2+)</name>
        <dbReference type="ChEBI" id="CHEBI:29035"/>
        <label>2</label>
    </ligand>
</feature>
<gene>
    <name evidence="4" type="ORF">SAMN02982922_2197</name>
</gene>
<accession>A0A1X7NNZ2</accession>
<dbReference type="InterPro" id="IPR011650">
    <property type="entry name" value="Peptidase_M20_dimer"/>
</dbReference>
<dbReference type="Gene3D" id="3.40.630.10">
    <property type="entry name" value="Zn peptidases"/>
    <property type="match status" value="1"/>
</dbReference>
<dbReference type="InterPro" id="IPR002933">
    <property type="entry name" value="Peptidase_M20"/>
</dbReference>
<proteinExistence type="predicted"/>
<evidence type="ECO:0000313" key="5">
    <source>
        <dbReference type="Proteomes" id="UP000193083"/>
    </source>
</evidence>
<keyword evidence="1 4" id="KW-0378">Hydrolase</keyword>
<dbReference type="GO" id="GO:0016787">
    <property type="term" value="F:hydrolase activity"/>
    <property type="evidence" value="ECO:0007669"/>
    <property type="project" value="UniProtKB-KW"/>
</dbReference>
<keyword evidence="2" id="KW-0479">Metal-binding</keyword>
<dbReference type="Proteomes" id="UP000193083">
    <property type="component" value="Unassembled WGS sequence"/>
</dbReference>
<feature type="binding site" evidence="2">
    <location>
        <position position="106"/>
    </location>
    <ligand>
        <name>Mn(2+)</name>
        <dbReference type="ChEBI" id="CHEBI:29035"/>
        <label>2</label>
    </ligand>
</feature>
<protein>
    <submittedName>
        <fullName evidence="4">Amidohydrolase</fullName>
    </submittedName>
</protein>
<feature type="binding site" evidence="2">
    <location>
        <position position="167"/>
    </location>
    <ligand>
        <name>Mn(2+)</name>
        <dbReference type="ChEBI" id="CHEBI:29035"/>
        <label>2</label>
    </ligand>
</feature>
<evidence type="ECO:0000256" key="1">
    <source>
        <dbReference type="ARBA" id="ARBA00022801"/>
    </source>
</evidence>
<dbReference type="PANTHER" id="PTHR11014">
    <property type="entry name" value="PEPTIDASE M20 FAMILY MEMBER"/>
    <property type="match status" value="1"/>
</dbReference>
<dbReference type="OrthoDB" id="9777385at2"/>
<dbReference type="PIRSF" id="PIRSF005962">
    <property type="entry name" value="Pept_M20D_amidohydro"/>
    <property type="match status" value="1"/>
</dbReference>
<dbReference type="RefSeq" id="WP_085464201.1">
    <property type="nucleotide sequence ID" value="NZ_FXBL01000004.1"/>
</dbReference>
<sequence length="392" mass="42072">MTNRLSFPQPTENDIRELTAFRHELHRAPELSGEERETARRVCEMLAPTKPDKILTGLGGHGVAAIYDSGKPGPTILFRSELDALPIQELGKVEYRSQVPGKAHLCGHDGHSTILLGFGRILSRARPTSGRVVLMFQPAEENGAGAVAVVRDPRYAEIKPDWAFSLHNAPDVEFGFAKLGVGPANCASRGIRIRLTGSTAHASRPADGRSPMLAISELMPALQACGSGKPLGPGFSMVTVTHASMGAESFGVAPGEAKIMATLRTVYDDDMENLVARVEELVRDAARRHGLSCAWEYDDVFAASVNDAEATAILSDGMERAGIGRHDQTVPSVGSEDFGQFGLSGAKAAMLFLGSGPGWPRVHTPEYDFRDELIPVGIRIFSETLATCLENS</sequence>
<dbReference type="InterPro" id="IPR036264">
    <property type="entry name" value="Bact_exopeptidase_dim_dom"/>
</dbReference>
<dbReference type="GO" id="GO:0046872">
    <property type="term" value="F:metal ion binding"/>
    <property type="evidence" value="ECO:0007669"/>
    <property type="project" value="UniProtKB-KW"/>
</dbReference>
<dbReference type="Gene3D" id="3.30.70.360">
    <property type="match status" value="1"/>
</dbReference>
<evidence type="ECO:0000313" key="4">
    <source>
        <dbReference type="EMBL" id="SMH39686.1"/>
    </source>
</evidence>
<feature type="domain" description="Peptidase M20 dimerisation" evidence="3">
    <location>
        <begin position="189"/>
        <end position="288"/>
    </location>
</feature>
<evidence type="ECO:0000256" key="2">
    <source>
        <dbReference type="PIRSR" id="PIRSR005962-1"/>
    </source>
</evidence>
<dbReference type="AlphaFoldDB" id="A0A1X7NNZ2"/>
<comment type="cofactor">
    <cofactor evidence="2">
        <name>Mn(2+)</name>
        <dbReference type="ChEBI" id="CHEBI:29035"/>
    </cofactor>
    <text evidence="2">The Mn(2+) ion enhances activity.</text>
</comment>
<feature type="binding site" evidence="2">
    <location>
        <position position="363"/>
    </location>
    <ligand>
        <name>Mn(2+)</name>
        <dbReference type="ChEBI" id="CHEBI:29035"/>
        <label>2</label>
    </ligand>
</feature>
<dbReference type="EMBL" id="FXBL01000004">
    <property type="protein sequence ID" value="SMH39686.1"/>
    <property type="molecule type" value="Genomic_DNA"/>
</dbReference>
<keyword evidence="5" id="KW-1185">Reference proteome</keyword>